<dbReference type="SUPFAM" id="SSF46785">
    <property type="entry name" value="Winged helix' DNA-binding domain"/>
    <property type="match status" value="1"/>
</dbReference>
<evidence type="ECO:0000256" key="3">
    <source>
        <dbReference type="ARBA" id="ARBA00023125"/>
    </source>
</evidence>
<dbReference type="InterPro" id="IPR005119">
    <property type="entry name" value="LysR_subst-bd"/>
</dbReference>
<evidence type="ECO:0000256" key="4">
    <source>
        <dbReference type="ARBA" id="ARBA00023159"/>
    </source>
</evidence>
<dbReference type="Pfam" id="PF03466">
    <property type="entry name" value="LysR_substrate"/>
    <property type="match status" value="1"/>
</dbReference>
<dbReference type="InterPro" id="IPR036390">
    <property type="entry name" value="WH_DNA-bd_sf"/>
</dbReference>
<dbReference type="GO" id="GO:0003700">
    <property type="term" value="F:DNA-binding transcription factor activity"/>
    <property type="evidence" value="ECO:0007669"/>
    <property type="project" value="InterPro"/>
</dbReference>
<keyword evidence="5" id="KW-0804">Transcription</keyword>
<evidence type="ECO:0000256" key="5">
    <source>
        <dbReference type="ARBA" id="ARBA00023163"/>
    </source>
</evidence>
<keyword evidence="4" id="KW-0010">Activator</keyword>
<keyword evidence="2" id="KW-0805">Transcription regulation</keyword>
<protein>
    <submittedName>
        <fullName evidence="7">DNA-binding transcriptional regulator OxyR</fullName>
    </submittedName>
</protein>
<keyword evidence="8" id="KW-1185">Reference proteome</keyword>
<dbReference type="CDD" id="cd08411">
    <property type="entry name" value="PBP2_OxyR"/>
    <property type="match status" value="1"/>
</dbReference>
<feature type="domain" description="HTH lysR-type" evidence="6">
    <location>
        <begin position="2"/>
        <end position="59"/>
    </location>
</feature>
<dbReference type="SUPFAM" id="SSF53850">
    <property type="entry name" value="Periplasmic binding protein-like II"/>
    <property type="match status" value="1"/>
</dbReference>
<sequence>MIKLRDLEYLVAIDEHKHFGRAAEACFVSQPTLSGQIIKLEDQLSLQLVERHRRSVMLTPAGETLIAKARKVLQAAEEFESTAKSLLDPLAGDLHVGMIPTLAPYLLPHIMPGLNRALPNIHFYLHENKTHNLLQELNGGKLDVLILPYLEDMDHFERYDLFEEELLLAVPRQHPFANKDQVTLDDLQGEQILTLEDGHCLRDQALGYCFSAGAHEDNRFQATSLETLRYMVASGLGMTLLPKLATLNQQPDNNLHYIPFSDPAPTRNISLVIRPNYSRMEAVRAVVSDVRVSLSKLSEL</sequence>
<organism evidence="7 8">
    <name type="scientific">Pseudomaricurvus hydrocarbonicus</name>
    <dbReference type="NCBI Taxonomy" id="1470433"/>
    <lineage>
        <taxon>Bacteria</taxon>
        <taxon>Pseudomonadati</taxon>
        <taxon>Pseudomonadota</taxon>
        <taxon>Gammaproteobacteria</taxon>
        <taxon>Cellvibrionales</taxon>
        <taxon>Cellvibrionaceae</taxon>
        <taxon>Pseudomaricurvus</taxon>
    </lineage>
</organism>
<dbReference type="InterPro" id="IPR036388">
    <property type="entry name" value="WH-like_DNA-bd_sf"/>
</dbReference>
<evidence type="ECO:0000259" key="6">
    <source>
        <dbReference type="PROSITE" id="PS50931"/>
    </source>
</evidence>
<dbReference type="AlphaFoldDB" id="A0A9E5MNP1"/>
<dbReference type="Proteomes" id="UP000787472">
    <property type="component" value="Unassembled WGS sequence"/>
</dbReference>
<dbReference type="NCBIfam" id="NF008361">
    <property type="entry name" value="PRK11151.1"/>
    <property type="match status" value="1"/>
</dbReference>
<reference evidence="7" key="1">
    <citation type="submission" date="2020-03" db="EMBL/GenBank/DDBJ databases">
        <authorList>
            <person name="Guo F."/>
        </authorList>
    </citation>
    <scope>NUCLEOTIDE SEQUENCE</scope>
    <source>
        <strain evidence="7">JCM 30134</strain>
    </source>
</reference>
<gene>
    <name evidence="7" type="primary">oxyR</name>
    <name evidence="7" type="ORF">G8770_18360</name>
</gene>
<evidence type="ECO:0000256" key="1">
    <source>
        <dbReference type="ARBA" id="ARBA00009437"/>
    </source>
</evidence>
<proteinExistence type="inferred from homology"/>
<dbReference type="PANTHER" id="PTHR30346:SF26">
    <property type="entry name" value="HYDROGEN PEROXIDE-INDUCIBLE GENES ACTIVATOR"/>
    <property type="match status" value="1"/>
</dbReference>
<keyword evidence="3 7" id="KW-0238">DNA-binding</keyword>
<dbReference type="Pfam" id="PF00126">
    <property type="entry name" value="HTH_1"/>
    <property type="match status" value="1"/>
</dbReference>
<comment type="caution">
    <text evidence="7">The sequence shown here is derived from an EMBL/GenBank/DDBJ whole genome shotgun (WGS) entry which is preliminary data.</text>
</comment>
<evidence type="ECO:0000313" key="7">
    <source>
        <dbReference type="EMBL" id="NHO67512.1"/>
    </source>
</evidence>
<evidence type="ECO:0000256" key="2">
    <source>
        <dbReference type="ARBA" id="ARBA00023015"/>
    </source>
</evidence>
<dbReference type="InterPro" id="IPR000847">
    <property type="entry name" value="LysR_HTH_N"/>
</dbReference>
<dbReference type="Gene3D" id="3.40.190.10">
    <property type="entry name" value="Periplasmic binding protein-like II"/>
    <property type="match status" value="2"/>
</dbReference>
<dbReference type="RefSeq" id="WP_167190347.1">
    <property type="nucleotide sequence ID" value="NZ_JAAONZ010000017.1"/>
</dbReference>
<dbReference type="PANTHER" id="PTHR30346">
    <property type="entry name" value="TRANSCRIPTIONAL DUAL REGULATOR HCAR-RELATED"/>
    <property type="match status" value="1"/>
</dbReference>
<dbReference type="Gene3D" id="1.10.10.10">
    <property type="entry name" value="Winged helix-like DNA-binding domain superfamily/Winged helix DNA-binding domain"/>
    <property type="match status" value="1"/>
</dbReference>
<name>A0A9E5MNP1_9GAMM</name>
<dbReference type="PRINTS" id="PR00039">
    <property type="entry name" value="HTHLYSR"/>
</dbReference>
<evidence type="ECO:0000313" key="8">
    <source>
        <dbReference type="Proteomes" id="UP000787472"/>
    </source>
</evidence>
<dbReference type="FunFam" id="3.40.190.10:FF:000027">
    <property type="entry name" value="DNA-binding transcriptional regulator OxyR"/>
    <property type="match status" value="1"/>
</dbReference>
<comment type="similarity">
    <text evidence="1">Belongs to the LysR transcriptional regulatory family.</text>
</comment>
<dbReference type="EMBL" id="JAAONZ010000017">
    <property type="protein sequence ID" value="NHO67512.1"/>
    <property type="molecule type" value="Genomic_DNA"/>
</dbReference>
<dbReference type="GO" id="GO:0003677">
    <property type="term" value="F:DNA binding"/>
    <property type="evidence" value="ECO:0007669"/>
    <property type="project" value="UniProtKB-KW"/>
</dbReference>
<dbReference type="GO" id="GO:0032993">
    <property type="term" value="C:protein-DNA complex"/>
    <property type="evidence" value="ECO:0007669"/>
    <property type="project" value="TreeGrafter"/>
</dbReference>
<accession>A0A9E5MNP1</accession>
<dbReference type="PROSITE" id="PS50931">
    <property type="entry name" value="HTH_LYSR"/>
    <property type="match status" value="1"/>
</dbReference>
<dbReference type="FunFam" id="1.10.10.10:FF:000001">
    <property type="entry name" value="LysR family transcriptional regulator"/>
    <property type="match status" value="1"/>
</dbReference>